<name>A0A223ELG4_9BACI</name>
<gene>
    <name evidence="1" type="ORF">BS1321_20660</name>
</gene>
<evidence type="ECO:0000313" key="2">
    <source>
        <dbReference type="Proteomes" id="UP000214618"/>
    </source>
</evidence>
<organism evidence="1 2">
    <name type="scientific">Peribacillus simplex NBRC 15720 = DSM 1321</name>
    <dbReference type="NCBI Taxonomy" id="1349754"/>
    <lineage>
        <taxon>Bacteria</taxon>
        <taxon>Bacillati</taxon>
        <taxon>Bacillota</taxon>
        <taxon>Bacilli</taxon>
        <taxon>Bacillales</taxon>
        <taxon>Bacillaceae</taxon>
        <taxon>Peribacillus</taxon>
    </lineage>
</organism>
<sequence length="59" mass="7026">MEFSAHIRLYRLFMPSKQQKFQQISTIGVRFLSEYWTEKMKKLSGCGSGQLFHFFLFNG</sequence>
<dbReference type="Proteomes" id="UP000214618">
    <property type="component" value="Chromosome"/>
</dbReference>
<accession>A0A223ELG4</accession>
<protein>
    <submittedName>
        <fullName evidence="1">Uncharacterized protein</fullName>
    </submittedName>
</protein>
<proteinExistence type="predicted"/>
<dbReference type="AlphaFoldDB" id="A0A223ELG4"/>
<dbReference type="EMBL" id="CP017704">
    <property type="protein sequence ID" value="ASS96109.1"/>
    <property type="molecule type" value="Genomic_DNA"/>
</dbReference>
<reference evidence="1 2" key="1">
    <citation type="submission" date="2016-10" db="EMBL/GenBank/DDBJ databases">
        <title>The whole genome sequencing and assembly of Bacillus simplex DSM 1321 strain.</title>
        <authorList>
            <person name="Park M.-K."/>
            <person name="Lee Y.-J."/>
            <person name="Yi H."/>
            <person name="Bahn Y.-S."/>
            <person name="Kim J.F."/>
            <person name="Lee D.-W."/>
        </authorList>
    </citation>
    <scope>NUCLEOTIDE SEQUENCE [LARGE SCALE GENOMIC DNA]</scope>
    <source>
        <strain evidence="1 2">DSM 1321</strain>
    </source>
</reference>
<evidence type="ECO:0000313" key="1">
    <source>
        <dbReference type="EMBL" id="ASS96109.1"/>
    </source>
</evidence>